<feature type="transmembrane region" description="Helical" evidence="6">
    <location>
        <begin position="161"/>
        <end position="178"/>
    </location>
</feature>
<accession>A0A7R9QFT7</accession>
<keyword evidence="3 6" id="KW-1133">Transmembrane helix</keyword>
<feature type="domain" description="EamA" evidence="7">
    <location>
        <begin position="47"/>
        <end position="177"/>
    </location>
</feature>
<keyword evidence="2 6" id="KW-0812">Transmembrane</keyword>
<gene>
    <name evidence="8" type="ORF">OSB1V03_LOCUS19934</name>
</gene>
<dbReference type="SUPFAM" id="SSF103481">
    <property type="entry name" value="Multidrug resistance efflux transporter EmrE"/>
    <property type="match status" value="1"/>
</dbReference>
<feature type="transmembrane region" description="Helical" evidence="6">
    <location>
        <begin position="199"/>
        <end position="217"/>
    </location>
</feature>
<feature type="transmembrane region" description="Helical" evidence="6">
    <location>
        <begin position="46"/>
        <end position="66"/>
    </location>
</feature>
<evidence type="ECO:0000313" key="9">
    <source>
        <dbReference type="Proteomes" id="UP000759131"/>
    </source>
</evidence>
<dbReference type="Proteomes" id="UP000759131">
    <property type="component" value="Unassembled WGS sequence"/>
</dbReference>
<organism evidence="8">
    <name type="scientific">Medioppia subpectinata</name>
    <dbReference type="NCBI Taxonomy" id="1979941"/>
    <lineage>
        <taxon>Eukaryota</taxon>
        <taxon>Metazoa</taxon>
        <taxon>Ecdysozoa</taxon>
        <taxon>Arthropoda</taxon>
        <taxon>Chelicerata</taxon>
        <taxon>Arachnida</taxon>
        <taxon>Acari</taxon>
        <taxon>Acariformes</taxon>
        <taxon>Sarcoptiformes</taxon>
        <taxon>Oribatida</taxon>
        <taxon>Brachypylina</taxon>
        <taxon>Oppioidea</taxon>
        <taxon>Oppiidae</taxon>
        <taxon>Medioppia</taxon>
    </lineage>
</organism>
<feature type="compositionally biased region" description="Polar residues" evidence="5">
    <location>
        <begin position="1"/>
        <end position="10"/>
    </location>
</feature>
<name>A0A7R9QFT7_9ACAR</name>
<evidence type="ECO:0000256" key="4">
    <source>
        <dbReference type="ARBA" id="ARBA00023136"/>
    </source>
</evidence>
<dbReference type="InterPro" id="IPR000620">
    <property type="entry name" value="EamA_dom"/>
</dbReference>
<feature type="transmembrane region" description="Helical" evidence="6">
    <location>
        <begin position="137"/>
        <end position="155"/>
    </location>
</feature>
<feature type="non-terminal residue" evidence="8">
    <location>
        <position position="265"/>
    </location>
</feature>
<keyword evidence="9" id="KW-1185">Reference proteome</keyword>
<feature type="region of interest" description="Disordered" evidence="5">
    <location>
        <begin position="1"/>
        <end position="25"/>
    </location>
</feature>
<evidence type="ECO:0000256" key="6">
    <source>
        <dbReference type="SAM" id="Phobius"/>
    </source>
</evidence>
<proteinExistence type="predicted"/>
<dbReference type="Pfam" id="PF00892">
    <property type="entry name" value="EamA"/>
    <property type="match status" value="1"/>
</dbReference>
<dbReference type="AlphaFoldDB" id="A0A7R9QFT7"/>
<evidence type="ECO:0000256" key="1">
    <source>
        <dbReference type="ARBA" id="ARBA00004141"/>
    </source>
</evidence>
<dbReference type="OrthoDB" id="8300370at2759"/>
<evidence type="ECO:0000259" key="7">
    <source>
        <dbReference type="Pfam" id="PF00892"/>
    </source>
</evidence>
<evidence type="ECO:0000256" key="5">
    <source>
        <dbReference type="SAM" id="MobiDB-lite"/>
    </source>
</evidence>
<dbReference type="GO" id="GO:0016020">
    <property type="term" value="C:membrane"/>
    <property type="evidence" value="ECO:0007669"/>
    <property type="project" value="UniProtKB-SubCell"/>
</dbReference>
<comment type="subcellular location">
    <subcellularLocation>
        <location evidence="1">Membrane</location>
        <topology evidence="1">Multi-pass membrane protein</topology>
    </subcellularLocation>
</comment>
<dbReference type="EMBL" id="CAJPIZ010030810">
    <property type="protein sequence ID" value="CAG2119987.1"/>
    <property type="molecule type" value="Genomic_DNA"/>
</dbReference>
<feature type="transmembrane region" description="Helical" evidence="6">
    <location>
        <begin position="78"/>
        <end position="98"/>
    </location>
</feature>
<sequence length="265" mass="29734">MNDITKSSDPVINVEASDDSPENAVNSSPLNPIHRFIAAIPERVPAFGILCALLGVTMFSVASLIVKLLKHLPAVEILIFRCVFQFIPYFIITIAKRYSFFGLPGSRLDLFLRCVSGTASLVTLYMAFRLMPLSDAMTLYMSSPVFVTIFAYFILKERITVVHVTTGTITIIGVFIICRPEFLFGHNNHHHKHHYEHRLIGIALSIGAAITSAYSLINLRKLKLTPVPVIVMWYSIAVVVIGNCVLPFLDRWVLPRDLYTWSLLV</sequence>
<reference evidence="8" key="1">
    <citation type="submission" date="2020-11" db="EMBL/GenBank/DDBJ databases">
        <authorList>
            <person name="Tran Van P."/>
        </authorList>
    </citation>
    <scope>NUCLEOTIDE SEQUENCE</scope>
</reference>
<keyword evidence="4 6" id="KW-0472">Membrane</keyword>
<evidence type="ECO:0000256" key="2">
    <source>
        <dbReference type="ARBA" id="ARBA00022692"/>
    </source>
</evidence>
<evidence type="ECO:0000256" key="3">
    <source>
        <dbReference type="ARBA" id="ARBA00022989"/>
    </source>
</evidence>
<feature type="transmembrane region" description="Helical" evidence="6">
    <location>
        <begin position="229"/>
        <end position="249"/>
    </location>
</feature>
<protein>
    <recommendedName>
        <fullName evidence="7">EamA domain-containing protein</fullName>
    </recommendedName>
</protein>
<evidence type="ECO:0000313" key="8">
    <source>
        <dbReference type="EMBL" id="CAD7644173.1"/>
    </source>
</evidence>
<dbReference type="PANTHER" id="PTHR22911">
    <property type="entry name" value="ACYL-MALONYL CONDENSING ENZYME-RELATED"/>
    <property type="match status" value="1"/>
</dbReference>
<dbReference type="PANTHER" id="PTHR22911:SF6">
    <property type="entry name" value="SOLUTE CARRIER FAMILY 35 MEMBER G1"/>
    <property type="match status" value="1"/>
</dbReference>
<dbReference type="EMBL" id="OC885385">
    <property type="protein sequence ID" value="CAD7644173.1"/>
    <property type="molecule type" value="Genomic_DNA"/>
</dbReference>
<dbReference type="InterPro" id="IPR037185">
    <property type="entry name" value="EmrE-like"/>
</dbReference>